<evidence type="ECO:0000313" key="2">
    <source>
        <dbReference type="EMBL" id="MFD2873505.1"/>
    </source>
</evidence>
<gene>
    <name evidence="2" type="ORF">ACFS5N_13555</name>
</gene>
<dbReference type="EMBL" id="JBHUPD010000002">
    <property type="protein sequence ID" value="MFD2873505.1"/>
    <property type="molecule type" value="Genomic_DNA"/>
</dbReference>
<proteinExistence type="predicted"/>
<keyword evidence="3" id="KW-1185">Reference proteome</keyword>
<accession>A0ABW5YE06</accession>
<organism evidence="2 3">
    <name type="scientific">Mucilaginibacter ximonensis</name>
    <dbReference type="NCBI Taxonomy" id="538021"/>
    <lineage>
        <taxon>Bacteria</taxon>
        <taxon>Pseudomonadati</taxon>
        <taxon>Bacteroidota</taxon>
        <taxon>Sphingobacteriia</taxon>
        <taxon>Sphingobacteriales</taxon>
        <taxon>Sphingobacteriaceae</taxon>
        <taxon>Mucilaginibacter</taxon>
    </lineage>
</organism>
<dbReference type="InterPro" id="IPR013901">
    <property type="entry name" value="Anthrone_oxy"/>
</dbReference>
<feature type="transmembrane region" description="Helical" evidence="1">
    <location>
        <begin position="78"/>
        <end position="98"/>
    </location>
</feature>
<keyword evidence="1" id="KW-0812">Transmembrane</keyword>
<evidence type="ECO:0000256" key="1">
    <source>
        <dbReference type="SAM" id="Phobius"/>
    </source>
</evidence>
<keyword evidence="1" id="KW-0472">Membrane</keyword>
<comment type="caution">
    <text evidence="2">The sequence shown here is derived from an EMBL/GenBank/DDBJ whole genome shotgun (WGS) entry which is preliminary data.</text>
</comment>
<feature type="transmembrane region" description="Helical" evidence="1">
    <location>
        <begin position="6"/>
        <end position="32"/>
    </location>
</feature>
<evidence type="ECO:0000313" key="3">
    <source>
        <dbReference type="Proteomes" id="UP001597557"/>
    </source>
</evidence>
<feature type="transmembrane region" description="Helical" evidence="1">
    <location>
        <begin position="130"/>
        <end position="147"/>
    </location>
</feature>
<keyword evidence="1" id="KW-1133">Transmembrane helix</keyword>
<sequence>MAQLVNFIAGFLLMLVTGVFFGPWFALTRSLAGFEPAEFIKITRTLSKNLGPTMRFLLPGSILMMTLATFVYEHATQFYLSLPAIALLLISLIITVVVEVPIVKSIEHCTVATLPADWQTRRDRWIRFHVFRTLAALLSFGLWLAIYI</sequence>
<dbReference type="Proteomes" id="UP001597557">
    <property type="component" value="Unassembled WGS sequence"/>
</dbReference>
<dbReference type="Pfam" id="PF08592">
    <property type="entry name" value="Anthrone_oxy"/>
    <property type="match status" value="1"/>
</dbReference>
<dbReference type="RefSeq" id="WP_377186368.1">
    <property type="nucleotide sequence ID" value="NZ_JBHUPD010000002.1"/>
</dbReference>
<reference evidence="3" key="1">
    <citation type="journal article" date="2019" name="Int. J. Syst. Evol. Microbiol.">
        <title>The Global Catalogue of Microorganisms (GCM) 10K type strain sequencing project: providing services to taxonomists for standard genome sequencing and annotation.</title>
        <authorList>
            <consortium name="The Broad Institute Genomics Platform"/>
            <consortium name="The Broad Institute Genome Sequencing Center for Infectious Disease"/>
            <person name="Wu L."/>
            <person name="Ma J."/>
        </authorList>
    </citation>
    <scope>NUCLEOTIDE SEQUENCE [LARGE SCALE GENOMIC DNA]</scope>
    <source>
        <strain evidence="3">KCTC 22437</strain>
    </source>
</reference>
<name>A0ABW5YE06_9SPHI</name>
<protein>
    <submittedName>
        <fullName evidence="2">Anthrone oxygenase family protein</fullName>
    </submittedName>
</protein>